<reference evidence="1 2" key="1">
    <citation type="journal article" date="2009" name="Stand. Genomic Sci.">
        <title>Complete genome sequence of Stackebrandtia nassauensis type strain (LLR-40K-21).</title>
        <authorList>
            <person name="Munk C."/>
            <person name="Lapidus A."/>
            <person name="Copeland A."/>
            <person name="Jando M."/>
            <person name="Mayilraj S."/>
            <person name="Glavina Del Rio T."/>
            <person name="Nolan M."/>
            <person name="Chen F."/>
            <person name="Lucas S."/>
            <person name="Tice H."/>
            <person name="Cheng J.F."/>
            <person name="Han C."/>
            <person name="Detter J.C."/>
            <person name="Bruce D."/>
            <person name="Goodwin L."/>
            <person name="Chain P."/>
            <person name="Pitluck S."/>
            <person name="Goker M."/>
            <person name="Ovchinikova G."/>
            <person name="Pati A."/>
            <person name="Ivanova N."/>
            <person name="Mavromatis K."/>
            <person name="Chen A."/>
            <person name="Palaniappan K."/>
            <person name="Land M."/>
            <person name="Hauser L."/>
            <person name="Chang Y.J."/>
            <person name="Jeffries C.D."/>
            <person name="Bristow J."/>
            <person name="Eisen J.A."/>
            <person name="Markowitz V."/>
            <person name="Hugenholtz P."/>
            <person name="Kyrpides N.C."/>
            <person name="Klenk H.P."/>
        </authorList>
    </citation>
    <scope>NUCLEOTIDE SEQUENCE [LARGE SCALE GENOMIC DNA]</scope>
    <source>
        <strain evidence="2">DSM 44728 / CIP 108903 / NRRL B-16338 / NBRC 102104 / LLR-40K-21</strain>
    </source>
</reference>
<sequence length="129" mass="14378">MFVASLAKLRQLCLALPETTEVGVGDDPTFGVKGQTFATCHRVGDRESVWFKASPRTRSRLLSNGDDRRFFTPPYVGQHGWIGAWIDENCDWSQLDALLRESYQMTAPDAQGDNASRRENATTLIARAS</sequence>
<dbReference type="InterPro" id="IPR038056">
    <property type="entry name" value="YjbR-like_sf"/>
</dbReference>
<keyword evidence="2" id="KW-1185">Reference proteome</keyword>
<dbReference type="SUPFAM" id="SSF142906">
    <property type="entry name" value="YjbR-like"/>
    <property type="match status" value="1"/>
</dbReference>
<dbReference type="KEGG" id="sna:Snas_0837"/>
<evidence type="ECO:0008006" key="3">
    <source>
        <dbReference type="Google" id="ProtNLM"/>
    </source>
</evidence>
<dbReference type="AlphaFoldDB" id="D3Q844"/>
<gene>
    <name evidence="1" type="ordered locus">Snas_0837</name>
</gene>
<name>D3Q844_STANL</name>
<evidence type="ECO:0000313" key="2">
    <source>
        <dbReference type="Proteomes" id="UP000000844"/>
    </source>
</evidence>
<accession>D3Q844</accession>
<protein>
    <recommendedName>
        <fullName evidence="3">Phosphoribosylglycinamide formyltransferase</fullName>
    </recommendedName>
</protein>
<dbReference type="eggNOG" id="COG2315">
    <property type="taxonomic scope" value="Bacteria"/>
</dbReference>
<evidence type="ECO:0000313" key="1">
    <source>
        <dbReference type="EMBL" id="ADD40549.1"/>
    </source>
</evidence>
<dbReference type="InterPro" id="IPR058532">
    <property type="entry name" value="YjbR/MT2646/Rv2570-like"/>
</dbReference>
<dbReference type="STRING" id="446470.Snas_0837"/>
<dbReference type="Pfam" id="PF04237">
    <property type="entry name" value="YjbR"/>
    <property type="match status" value="1"/>
</dbReference>
<dbReference type="HOGENOM" id="CLU_138549_2_0_11"/>
<dbReference type="Gene3D" id="3.90.1150.30">
    <property type="match status" value="1"/>
</dbReference>
<dbReference type="EMBL" id="CP001778">
    <property type="protein sequence ID" value="ADD40549.1"/>
    <property type="molecule type" value="Genomic_DNA"/>
</dbReference>
<proteinExistence type="predicted"/>
<dbReference type="Proteomes" id="UP000000844">
    <property type="component" value="Chromosome"/>
</dbReference>
<organism evidence="1 2">
    <name type="scientific">Stackebrandtia nassauensis (strain DSM 44728 / CIP 108903 / NRRL B-16338 / NBRC 102104 / LLR-40K-21)</name>
    <dbReference type="NCBI Taxonomy" id="446470"/>
    <lineage>
        <taxon>Bacteria</taxon>
        <taxon>Bacillati</taxon>
        <taxon>Actinomycetota</taxon>
        <taxon>Actinomycetes</taxon>
        <taxon>Glycomycetales</taxon>
        <taxon>Glycomycetaceae</taxon>
        <taxon>Stackebrandtia</taxon>
    </lineage>
</organism>